<comment type="function">
    <text evidence="14 18">Bifunctional enzyme that catalyzes the epimerization of the S- and R-forms of NAD(P)HX and the dehydration of the S-form of NAD(P)HX at the expense of ADP, which is converted to AMP. This allows the repair of both epimers of NAD(P)HX, a damaged form of NAD(P)H that is a result of enzymatic or heat-dependent hydration.</text>
</comment>
<comment type="subunit">
    <text evidence="17">Homotetramer.</text>
</comment>
<evidence type="ECO:0000256" key="5">
    <source>
        <dbReference type="ARBA" id="ARBA00022723"/>
    </source>
</evidence>
<evidence type="ECO:0000256" key="17">
    <source>
        <dbReference type="HAMAP-Rule" id="MF_01965"/>
    </source>
</evidence>
<evidence type="ECO:0000256" key="10">
    <source>
        <dbReference type="ARBA" id="ARBA00023027"/>
    </source>
</evidence>
<comment type="catalytic activity">
    <reaction evidence="1 18">
        <text>(6R)-NADHX = (6S)-NADHX</text>
        <dbReference type="Rhea" id="RHEA:32215"/>
        <dbReference type="ChEBI" id="CHEBI:64074"/>
        <dbReference type="ChEBI" id="CHEBI:64075"/>
        <dbReference type="EC" id="5.1.99.6"/>
    </reaction>
</comment>
<evidence type="ECO:0000256" key="1">
    <source>
        <dbReference type="ARBA" id="ARBA00000013"/>
    </source>
</evidence>
<evidence type="ECO:0000256" key="2">
    <source>
        <dbReference type="ARBA" id="ARBA00000909"/>
    </source>
</evidence>
<dbReference type="SUPFAM" id="SSF53613">
    <property type="entry name" value="Ribokinase-like"/>
    <property type="match status" value="1"/>
</dbReference>
<feature type="domain" description="YjeF C-terminal" evidence="19">
    <location>
        <begin position="220"/>
        <end position="486"/>
    </location>
</feature>
<evidence type="ECO:0000256" key="14">
    <source>
        <dbReference type="ARBA" id="ARBA00025153"/>
    </source>
</evidence>
<feature type="binding site" evidence="17">
    <location>
        <position position="430"/>
    </location>
    <ligand>
        <name>(6S)-NADPHX</name>
        <dbReference type="ChEBI" id="CHEBI:64076"/>
    </ligand>
</feature>
<dbReference type="InterPro" id="IPR029056">
    <property type="entry name" value="Ribokinase-like"/>
</dbReference>
<keyword evidence="22" id="KW-1185">Reference proteome</keyword>
<accession>A0ABZ2FA88</accession>
<gene>
    <name evidence="17" type="primary">nnrD</name>
    <name evidence="21" type="ORF">N5P18_10940</name>
</gene>
<reference evidence="21 22" key="1">
    <citation type="submission" date="2022-09" db="EMBL/GenBank/DDBJ databases">
        <title>Complete genome sequence of Janibacter terrae strain COS04-44, PCL-degrading bacteria isolated from oil spilled coast.</title>
        <authorList>
            <person name="Park H."/>
            <person name="Kim J.Y."/>
            <person name="An S.H."/>
            <person name="Lee C.M."/>
            <person name="Weon H.-Y."/>
        </authorList>
    </citation>
    <scope>NUCLEOTIDE SEQUENCE [LARGE SCALE GENOMIC DNA]</scope>
    <source>
        <strain evidence="21 22">COS04-44</strain>
    </source>
</reference>
<name>A0ABZ2FA88_9MICO</name>
<evidence type="ECO:0000313" key="21">
    <source>
        <dbReference type="EMBL" id="WWF04207.1"/>
    </source>
</evidence>
<comment type="similarity">
    <text evidence="4 18">In the C-terminal section; belongs to the NnrD/CARKD family.</text>
</comment>
<dbReference type="PROSITE" id="PS51383">
    <property type="entry name" value="YJEF_C_3"/>
    <property type="match status" value="1"/>
</dbReference>
<keyword evidence="9 18" id="KW-0630">Potassium</keyword>
<dbReference type="Pfam" id="PF03853">
    <property type="entry name" value="YjeF_N"/>
    <property type="match status" value="1"/>
</dbReference>
<feature type="binding site" evidence="17">
    <location>
        <position position="305"/>
    </location>
    <ligand>
        <name>(6S)-NADPHX</name>
        <dbReference type="ChEBI" id="CHEBI:64076"/>
    </ligand>
</feature>
<feature type="binding site" evidence="17">
    <location>
        <position position="355"/>
    </location>
    <ligand>
        <name>(6S)-NADPHX</name>
        <dbReference type="ChEBI" id="CHEBI:64076"/>
    </ligand>
</feature>
<organism evidence="21 22">
    <name type="scientific">Janibacter terrae</name>
    <dbReference type="NCBI Taxonomy" id="103817"/>
    <lineage>
        <taxon>Bacteria</taxon>
        <taxon>Bacillati</taxon>
        <taxon>Actinomycetota</taxon>
        <taxon>Actinomycetes</taxon>
        <taxon>Micrococcales</taxon>
        <taxon>Intrasporangiaceae</taxon>
        <taxon>Janibacter</taxon>
    </lineage>
</organism>
<sequence>MITGYSVETIRAAEAALPELLESGELMQRAARGVARLTAGRMRERGARTVVGLVGPGNNGADTLFALARLARRGFAATAVCADPSASQVQTEAAALATERGVTVLTGAGPEVVTAISRAEVVLDGITGIGGRPGLAPFARPWVDAIRDRSWVISVDTPSGQPVEGGPLVADAVFADETVTFVAPKPVHLLPPTEVACGVLTVLEIGLDLEGATPAVVRHTPDDVARLWPVPTAEDDKYSRGVLGVVAGGEEYPGAAVLAVTAAVTAGAGMVRYVGTPTPSALVRAAVPEAVHGEGRVQAWVVGPGLDVTSTAEGAAAQTEVARAALASDLPVLVDAGGLDLVEGPRDAPTLLTPHAGECARLLTRLRGRTTELTREEVEGSPLEHARALAEVTGATVLLKGATTLVVDADGPVHVQDDAPAWLATAGAGDVLAGLLGVLLAADLEPAEAGSLGALVHGRAADVASPGGPLRALDLAHALGRTVAGLLRDAG</sequence>
<comment type="similarity">
    <text evidence="17">Belongs to the NnrD/CARKD family.</text>
</comment>
<feature type="binding site" evidence="17">
    <location>
        <begin position="400"/>
        <end position="404"/>
    </location>
    <ligand>
        <name>AMP</name>
        <dbReference type="ChEBI" id="CHEBI:456215"/>
    </ligand>
</feature>
<comment type="function">
    <text evidence="17">Catalyzes the dehydration of the S-form of NAD(P)HX at the expense of ADP, which is converted to AMP. Together with NAD(P)HX epimerase, which catalyzes the epimerization of the S- and R-forms, the enzyme allows the repair of both epimers of NAD(P)HX, a damaged form of NAD(P)H that is a result of enzymatic or heat-dependent hydration.</text>
</comment>
<evidence type="ECO:0000256" key="12">
    <source>
        <dbReference type="ARBA" id="ARBA00023239"/>
    </source>
</evidence>
<evidence type="ECO:0000259" key="19">
    <source>
        <dbReference type="PROSITE" id="PS51383"/>
    </source>
</evidence>
<evidence type="ECO:0000256" key="13">
    <source>
        <dbReference type="ARBA" id="ARBA00023268"/>
    </source>
</evidence>
<dbReference type="EMBL" id="CP104874">
    <property type="protein sequence ID" value="WWF04207.1"/>
    <property type="molecule type" value="Genomic_DNA"/>
</dbReference>
<dbReference type="InterPro" id="IPR017953">
    <property type="entry name" value="Carbohydrate_kinase_pred_CS"/>
</dbReference>
<dbReference type="PANTHER" id="PTHR12592">
    <property type="entry name" value="ATP-DEPENDENT (S)-NAD(P)H-HYDRATE DEHYDRATASE FAMILY MEMBER"/>
    <property type="match status" value="1"/>
</dbReference>
<evidence type="ECO:0000256" key="6">
    <source>
        <dbReference type="ARBA" id="ARBA00022741"/>
    </source>
</evidence>
<feature type="domain" description="YjeF N-terminal" evidence="20">
    <location>
        <begin position="10"/>
        <end position="213"/>
    </location>
</feature>
<dbReference type="PIRSF" id="PIRSF017184">
    <property type="entry name" value="Nnr"/>
    <property type="match status" value="1"/>
</dbReference>
<dbReference type="Pfam" id="PF01256">
    <property type="entry name" value="Carb_kinase"/>
    <property type="match status" value="1"/>
</dbReference>
<keyword evidence="6 17" id="KW-0547">Nucleotide-binding</keyword>
<evidence type="ECO:0000256" key="8">
    <source>
        <dbReference type="ARBA" id="ARBA00022857"/>
    </source>
</evidence>
<evidence type="ECO:0000256" key="15">
    <source>
        <dbReference type="ARBA" id="ARBA00048238"/>
    </source>
</evidence>
<evidence type="ECO:0000259" key="20">
    <source>
        <dbReference type="PROSITE" id="PS51385"/>
    </source>
</evidence>
<comment type="catalytic activity">
    <reaction evidence="15 17 18">
        <text>(6S)-NADHX + ADP = AMP + phosphate + NADH + H(+)</text>
        <dbReference type="Rhea" id="RHEA:32223"/>
        <dbReference type="ChEBI" id="CHEBI:15378"/>
        <dbReference type="ChEBI" id="CHEBI:43474"/>
        <dbReference type="ChEBI" id="CHEBI:57945"/>
        <dbReference type="ChEBI" id="CHEBI:64074"/>
        <dbReference type="ChEBI" id="CHEBI:456215"/>
        <dbReference type="ChEBI" id="CHEBI:456216"/>
        <dbReference type="EC" id="4.2.1.136"/>
    </reaction>
</comment>
<evidence type="ECO:0000256" key="18">
    <source>
        <dbReference type="PIRNR" id="PIRNR017184"/>
    </source>
</evidence>
<dbReference type="RefSeq" id="WP_338537674.1">
    <property type="nucleotide sequence ID" value="NZ_CP104874.1"/>
</dbReference>
<keyword evidence="8 17" id="KW-0521">NADP</keyword>
<keyword evidence="5 18" id="KW-0479">Metal-binding</keyword>
<dbReference type="SUPFAM" id="SSF64153">
    <property type="entry name" value="YjeF N-terminal domain-like"/>
    <property type="match status" value="1"/>
</dbReference>
<keyword evidence="11 18" id="KW-0413">Isomerase</keyword>
<evidence type="ECO:0000256" key="11">
    <source>
        <dbReference type="ARBA" id="ARBA00023235"/>
    </source>
</evidence>
<keyword evidence="12 17" id="KW-0456">Lyase</keyword>
<dbReference type="Gene3D" id="3.40.1190.20">
    <property type="match status" value="1"/>
</dbReference>
<feature type="binding site" evidence="17">
    <location>
        <position position="255"/>
    </location>
    <ligand>
        <name>(6S)-NADPHX</name>
        <dbReference type="ChEBI" id="CHEBI:64076"/>
    </ligand>
</feature>
<comment type="catalytic activity">
    <reaction evidence="16 17 18">
        <text>(6S)-NADPHX + ADP = AMP + phosphate + NADPH + H(+)</text>
        <dbReference type="Rhea" id="RHEA:32235"/>
        <dbReference type="ChEBI" id="CHEBI:15378"/>
        <dbReference type="ChEBI" id="CHEBI:43474"/>
        <dbReference type="ChEBI" id="CHEBI:57783"/>
        <dbReference type="ChEBI" id="CHEBI:64076"/>
        <dbReference type="ChEBI" id="CHEBI:456215"/>
        <dbReference type="ChEBI" id="CHEBI:456216"/>
        <dbReference type="EC" id="4.2.1.136"/>
    </reaction>
</comment>
<dbReference type="PROSITE" id="PS01050">
    <property type="entry name" value="YJEF_C_2"/>
    <property type="match status" value="1"/>
</dbReference>
<evidence type="ECO:0000256" key="16">
    <source>
        <dbReference type="ARBA" id="ARBA00049209"/>
    </source>
</evidence>
<dbReference type="EC" id="4.2.1.136" evidence="17"/>
<feature type="binding site" evidence="17">
    <location>
        <position position="429"/>
    </location>
    <ligand>
        <name>AMP</name>
        <dbReference type="ChEBI" id="CHEBI:456215"/>
    </ligand>
</feature>
<dbReference type="PANTHER" id="PTHR12592:SF0">
    <property type="entry name" value="ATP-DEPENDENT (S)-NAD(P)H-HYDRATE DEHYDRATASE"/>
    <property type="match status" value="1"/>
</dbReference>
<evidence type="ECO:0000313" key="22">
    <source>
        <dbReference type="Proteomes" id="UP001381003"/>
    </source>
</evidence>
<keyword evidence="7 17" id="KW-0067">ATP-binding</keyword>
<comment type="catalytic activity">
    <reaction evidence="2 18">
        <text>(6R)-NADPHX = (6S)-NADPHX</text>
        <dbReference type="Rhea" id="RHEA:32227"/>
        <dbReference type="ChEBI" id="CHEBI:64076"/>
        <dbReference type="ChEBI" id="CHEBI:64077"/>
        <dbReference type="EC" id="5.1.99.6"/>
    </reaction>
</comment>
<dbReference type="InterPro" id="IPR004443">
    <property type="entry name" value="YjeF_N_dom"/>
</dbReference>
<dbReference type="Gene3D" id="3.40.50.10260">
    <property type="entry name" value="YjeF N-terminal domain"/>
    <property type="match status" value="1"/>
</dbReference>
<protein>
    <recommendedName>
        <fullName evidence="17">ADP-dependent (S)-NAD(P)H-hydrate dehydratase</fullName>
        <ecNumber evidence="17">4.2.1.136</ecNumber>
    </recommendedName>
    <alternativeName>
        <fullName evidence="17">ADP-dependent NAD(P)HX dehydratase</fullName>
    </alternativeName>
</protein>
<dbReference type="PROSITE" id="PS51385">
    <property type="entry name" value="YJEF_N"/>
    <property type="match status" value="1"/>
</dbReference>
<evidence type="ECO:0000256" key="9">
    <source>
        <dbReference type="ARBA" id="ARBA00022958"/>
    </source>
</evidence>
<evidence type="ECO:0000256" key="3">
    <source>
        <dbReference type="ARBA" id="ARBA00006001"/>
    </source>
</evidence>
<comment type="cofactor">
    <cofactor evidence="17">
        <name>Mg(2+)</name>
        <dbReference type="ChEBI" id="CHEBI:18420"/>
    </cofactor>
</comment>
<comment type="similarity">
    <text evidence="3 18">In the N-terminal section; belongs to the NnrE/AIBP family.</text>
</comment>
<dbReference type="InterPro" id="IPR036652">
    <property type="entry name" value="YjeF_N_dom_sf"/>
</dbReference>
<dbReference type="InterPro" id="IPR030677">
    <property type="entry name" value="Nnr"/>
</dbReference>
<dbReference type="CDD" id="cd01171">
    <property type="entry name" value="YXKO-related"/>
    <property type="match status" value="1"/>
</dbReference>
<dbReference type="Proteomes" id="UP001381003">
    <property type="component" value="Chromosome"/>
</dbReference>
<keyword evidence="10 17" id="KW-0520">NAD</keyword>
<dbReference type="InterPro" id="IPR000631">
    <property type="entry name" value="CARKD"/>
</dbReference>
<evidence type="ECO:0000256" key="7">
    <source>
        <dbReference type="ARBA" id="ARBA00022840"/>
    </source>
</evidence>
<proteinExistence type="inferred from homology"/>
<comment type="cofactor">
    <cofactor evidence="18">
        <name>K(+)</name>
        <dbReference type="ChEBI" id="CHEBI:29103"/>
    </cofactor>
    <text evidence="18">Binds 1 potassium ion per subunit.</text>
</comment>
<keyword evidence="13" id="KW-0511">Multifunctional enzyme</keyword>
<dbReference type="HAMAP" id="MF_01965">
    <property type="entry name" value="NADHX_dehydratase"/>
    <property type="match status" value="1"/>
</dbReference>
<evidence type="ECO:0000256" key="4">
    <source>
        <dbReference type="ARBA" id="ARBA00009524"/>
    </source>
</evidence>